<dbReference type="SUPFAM" id="SSF51735">
    <property type="entry name" value="NAD(P)-binding Rossmann-fold domains"/>
    <property type="match status" value="1"/>
</dbReference>
<dbReference type="Pfam" id="PF13561">
    <property type="entry name" value="adh_short_C2"/>
    <property type="match status" value="1"/>
</dbReference>
<gene>
    <name evidence="2" type="ORF">SAMN02745157_4588</name>
</gene>
<evidence type="ECO:0000313" key="2">
    <source>
        <dbReference type="EMBL" id="SHG64078.1"/>
    </source>
</evidence>
<reference evidence="2 3" key="1">
    <citation type="submission" date="2016-11" db="EMBL/GenBank/DDBJ databases">
        <authorList>
            <person name="Jaros S."/>
            <person name="Januszkiewicz K."/>
            <person name="Wedrychowicz H."/>
        </authorList>
    </citation>
    <scope>NUCLEOTIDE SEQUENCE [LARGE SCALE GENOMIC DNA]</scope>
    <source>
        <strain evidence="2 3">DSM 19436</strain>
    </source>
</reference>
<dbReference type="EMBL" id="FQUP01000006">
    <property type="protein sequence ID" value="SHG64078.1"/>
    <property type="molecule type" value="Genomic_DNA"/>
</dbReference>
<dbReference type="RefSeq" id="WP_073057820.1">
    <property type="nucleotide sequence ID" value="NZ_FQUP01000006.1"/>
</dbReference>
<dbReference type="PRINTS" id="PR00080">
    <property type="entry name" value="SDRFAMILY"/>
</dbReference>
<dbReference type="STRING" id="1122133.SAMN02745157_4588"/>
<proteinExistence type="inferred from homology"/>
<dbReference type="AlphaFoldDB" id="A0A1M5LGE9"/>
<comment type="similarity">
    <text evidence="1">Belongs to the short-chain dehydrogenases/reductases (SDR) family.</text>
</comment>
<sequence>MYVGVEGKVLLVTGGTQGVGRAIAIEAARSGAEGVMITGRNLRRGAAVAEELEALGVEAGFVDAALDDPDAPAAIFQATLDRFGRIDALANAAALTERGSVAEADVDFFDRMFAVNTRAPMFLMQELIRHLRERRAHGAIVNILSVNAHGGTAELGIYAGSKAALTVLTKNAAYAHRFDRIRINGILLGWADTPGEREMQSSRLGKGEGWLAQAEAAQPWGRLIKSEDVARLALFLLSDMSIPMTGSMVDQEQSYVLGVRD</sequence>
<dbReference type="FunFam" id="3.40.50.720:FF:000084">
    <property type="entry name" value="Short-chain dehydrogenase reductase"/>
    <property type="match status" value="1"/>
</dbReference>
<dbReference type="Gene3D" id="3.40.50.720">
    <property type="entry name" value="NAD(P)-binding Rossmann-like Domain"/>
    <property type="match status" value="1"/>
</dbReference>
<dbReference type="NCBIfam" id="NF004847">
    <property type="entry name" value="PRK06198.1"/>
    <property type="match status" value="1"/>
</dbReference>
<protein>
    <submittedName>
        <fullName evidence="2">NAD(P)-dependent dehydrogenase, short-chain alcohol dehydrogenase family</fullName>
    </submittedName>
</protein>
<dbReference type="InterPro" id="IPR036291">
    <property type="entry name" value="NAD(P)-bd_dom_sf"/>
</dbReference>
<dbReference type="PANTHER" id="PTHR43975:SF2">
    <property type="entry name" value="EG:BACR7A4.14 PROTEIN-RELATED"/>
    <property type="match status" value="1"/>
</dbReference>
<dbReference type="CDD" id="cd05233">
    <property type="entry name" value="SDR_c"/>
    <property type="match status" value="1"/>
</dbReference>
<dbReference type="InterPro" id="IPR020904">
    <property type="entry name" value="Sc_DH/Rdtase_CS"/>
</dbReference>
<name>A0A1M5LGE9_9HYPH</name>
<evidence type="ECO:0000313" key="3">
    <source>
        <dbReference type="Proteomes" id="UP000184485"/>
    </source>
</evidence>
<dbReference type="PROSITE" id="PS00061">
    <property type="entry name" value="ADH_SHORT"/>
    <property type="match status" value="1"/>
</dbReference>
<evidence type="ECO:0000256" key="1">
    <source>
        <dbReference type="ARBA" id="ARBA00006484"/>
    </source>
</evidence>
<dbReference type="PANTHER" id="PTHR43975">
    <property type="entry name" value="ZGC:101858"/>
    <property type="match status" value="1"/>
</dbReference>
<dbReference type="Proteomes" id="UP000184485">
    <property type="component" value="Unassembled WGS sequence"/>
</dbReference>
<dbReference type="InterPro" id="IPR002347">
    <property type="entry name" value="SDR_fam"/>
</dbReference>
<keyword evidence="3" id="KW-1185">Reference proteome</keyword>
<dbReference type="OrthoDB" id="7157698at2"/>
<accession>A0A1M5LGE9</accession>
<organism evidence="2 3">
    <name type="scientific">Kaistia soli DSM 19436</name>
    <dbReference type="NCBI Taxonomy" id="1122133"/>
    <lineage>
        <taxon>Bacteria</taxon>
        <taxon>Pseudomonadati</taxon>
        <taxon>Pseudomonadota</taxon>
        <taxon>Alphaproteobacteria</taxon>
        <taxon>Hyphomicrobiales</taxon>
        <taxon>Kaistiaceae</taxon>
        <taxon>Kaistia</taxon>
    </lineage>
</organism>
<dbReference type="PRINTS" id="PR00081">
    <property type="entry name" value="GDHRDH"/>
</dbReference>